<sequence length="70" mass="7456">KYLIQIYIASSVSISIVPGSMIQSVSNVTFVPESTVVMSEVISVPESVMQSTASPLGSPLNSSIKYSELF</sequence>
<dbReference type="EnsemblMetazoa" id="Aqu2.1.11052_001">
    <property type="protein sequence ID" value="Aqu2.1.11052_001"/>
    <property type="gene ID" value="Aqu2.1.11052"/>
</dbReference>
<dbReference type="InParanoid" id="A0A1X7T936"/>
<organism evidence="1">
    <name type="scientific">Amphimedon queenslandica</name>
    <name type="common">Sponge</name>
    <dbReference type="NCBI Taxonomy" id="400682"/>
    <lineage>
        <taxon>Eukaryota</taxon>
        <taxon>Metazoa</taxon>
        <taxon>Porifera</taxon>
        <taxon>Demospongiae</taxon>
        <taxon>Heteroscleromorpha</taxon>
        <taxon>Haplosclerida</taxon>
        <taxon>Niphatidae</taxon>
        <taxon>Amphimedon</taxon>
    </lineage>
</organism>
<protein>
    <submittedName>
        <fullName evidence="1">Uncharacterized protein</fullName>
    </submittedName>
</protein>
<proteinExistence type="predicted"/>
<reference evidence="1" key="1">
    <citation type="submission" date="2017-05" db="UniProtKB">
        <authorList>
            <consortium name="EnsemblMetazoa"/>
        </authorList>
    </citation>
    <scope>IDENTIFICATION</scope>
</reference>
<dbReference type="AlphaFoldDB" id="A0A1X7T936"/>
<accession>A0A1X7T936</accession>
<name>A0A1X7T936_AMPQE</name>
<evidence type="ECO:0000313" key="1">
    <source>
        <dbReference type="EnsemblMetazoa" id="Aqu2.1.11052_001"/>
    </source>
</evidence>